<evidence type="ECO:0000256" key="2">
    <source>
        <dbReference type="ARBA" id="ARBA00022840"/>
    </source>
</evidence>
<dbReference type="InterPro" id="IPR032524">
    <property type="entry name" value="ABC_tran_C"/>
</dbReference>
<comment type="similarity">
    <text evidence="4">Belongs to the ABC transporter superfamily. ABCF family. Uup subfamily.</text>
</comment>
<dbReference type="Pfam" id="PF16326">
    <property type="entry name" value="ABC_tran_CTD"/>
    <property type="match status" value="1"/>
</dbReference>
<dbReference type="InterPro" id="IPR003593">
    <property type="entry name" value="AAA+_ATPase"/>
</dbReference>
<evidence type="ECO:0000256" key="5">
    <source>
        <dbReference type="SAM" id="MobiDB-lite"/>
    </source>
</evidence>
<dbReference type="Proteomes" id="UP000294547">
    <property type="component" value="Unassembled WGS sequence"/>
</dbReference>
<evidence type="ECO:0000259" key="6">
    <source>
        <dbReference type="PROSITE" id="PS50893"/>
    </source>
</evidence>
<dbReference type="SMART" id="SM00382">
    <property type="entry name" value="AAA"/>
    <property type="match status" value="2"/>
</dbReference>
<dbReference type="InterPro" id="IPR027417">
    <property type="entry name" value="P-loop_NTPase"/>
</dbReference>
<keyword evidence="1" id="KW-0547">Nucleotide-binding</keyword>
<dbReference type="Gene3D" id="1.10.287.380">
    <property type="entry name" value="Valyl-tRNA synthetase, C-terminal domain"/>
    <property type="match status" value="1"/>
</dbReference>
<name>A0A4R6RD06_9HYPH</name>
<keyword evidence="8" id="KW-1185">Reference proteome</keyword>
<dbReference type="GO" id="GO:0003677">
    <property type="term" value="F:DNA binding"/>
    <property type="evidence" value="ECO:0007669"/>
    <property type="project" value="InterPro"/>
</dbReference>
<dbReference type="InterPro" id="IPR037118">
    <property type="entry name" value="Val-tRNA_synth_C_sf"/>
</dbReference>
<proteinExistence type="inferred from homology"/>
<evidence type="ECO:0000256" key="3">
    <source>
        <dbReference type="ARBA" id="ARBA00049360"/>
    </source>
</evidence>
<dbReference type="SUPFAM" id="SSF52540">
    <property type="entry name" value="P-loop containing nucleoside triphosphate hydrolases"/>
    <property type="match status" value="2"/>
</dbReference>
<feature type="region of interest" description="Disordered" evidence="5">
    <location>
        <begin position="508"/>
        <end position="528"/>
    </location>
</feature>
<keyword evidence="2 7" id="KW-0067">ATP-binding</keyword>
<dbReference type="InterPro" id="IPR051309">
    <property type="entry name" value="ABCF_ATPase"/>
</dbReference>
<organism evidence="7 8">
    <name type="scientific">Oharaeibacter diazotrophicus</name>
    <dbReference type="NCBI Taxonomy" id="1920512"/>
    <lineage>
        <taxon>Bacteria</taxon>
        <taxon>Pseudomonadati</taxon>
        <taxon>Pseudomonadota</taxon>
        <taxon>Alphaproteobacteria</taxon>
        <taxon>Hyphomicrobiales</taxon>
        <taxon>Pleomorphomonadaceae</taxon>
        <taxon>Oharaeibacter</taxon>
    </lineage>
</organism>
<dbReference type="PANTHER" id="PTHR42855:SF1">
    <property type="entry name" value="ABC TRANSPORTER DOMAIN-CONTAINING PROTEIN"/>
    <property type="match status" value="1"/>
</dbReference>
<reference evidence="7 8" key="1">
    <citation type="submission" date="2019-03" db="EMBL/GenBank/DDBJ databases">
        <title>Genomic Encyclopedia of Type Strains, Phase IV (KMG-IV): sequencing the most valuable type-strain genomes for metagenomic binning, comparative biology and taxonomic classification.</title>
        <authorList>
            <person name="Goeker M."/>
        </authorList>
    </citation>
    <scope>NUCLEOTIDE SEQUENCE [LARGE SCALE GENOMIC DNA]</scope>
    <source>
        <strain evidence="7 8">DSM 102969</strain>
    </source>
</reference>
<dbReference type="Pfam" id="PF00005">
    <property type="entry name" value="ABC_tran"/>
    <property type="match status" value="2"/>
</dbReference>
<dbReference type="PROSITE" id="PS50893">
    <property type="entry name" value="ABC_TRANSPORTER_2"/>
    <property type="match status" value="2"/>
</dbReference>
<dbReference type="PANTHER" id="PTHR42855">
    <property type="entry name" value="ABC TRANSPORTER ATP-BINDING SUBUNIT"/>
    <property type="match status" value="1"/>
</dbReference>
<evidence type="ECO:0000313" key="8">
    <source>
        <dbReference type="Proteomes" id="UP000294547"/>
    </source>
</evidence>
<evidence type="ECO:0000313" key="7">
    <source>
        <dbReference type="EMBL" id="TDP83597.1"/>
    </source>
</evidence>
<dbReference type="InterPro" id="IPR003439">
    <property type="entry name" value="ABC_transporter-like_ATP-bd"/>
</dbReference>
<evidence type="ECO:0000256" key="4">
    <source>
        <dbReference type="ARBA" id="ARBA00061478"/>
    </source>
</evidence>
<feature type="compositionally biased region" description="Low complexity" evidence="5">
    <location>
        <begin position="516"/>
        <end position="528"/>
    </location>
</feature>
<dbReference type="RefSeq" id="WP_126538676.1">
    <property type="nucleotide sequence ID" value="NZ_BSPM01000009.1"/>
</dbReference>
<comment type="caution">
    <text evidence="7">The sequence shown here is derived from an EMBL/GenBank/DDBJ whole genome shotgun (WGS) entry which is preliminary data.</text>
</comment>
<dbReference type="Gene3D" id="3.40.50.300">
    <property type="entry name" value="P-loop containing nucleotide triphosphate hydrolases"/>
    <property type="match status" value="3"/>
</dbReference>
<gene>
    <name evidence="7" type="ORF">EDD54_3559</name>
</gene>
<dbReference type="FunFam" id="3.40.50.300:FF:000309">
    <property type="entry name" value="ABC transporter ATP-binding protein"/>
    <property type="match status" value="1"/>
</dbReference>
<dbReference type="InterPro" id="IPR017871">
    <property type="entry name" value="ABC_transporter-like_CS"/>
</dbReference>
<comment type="catalytic activity">
    <reaction evidence="3">
        <text>ATP + H2O = ADP + phosphate + H(+)</text>
        <dbReference type="Rhea" id="RHEA:13065"/>
        <dbReference type="ChEBI" id="CHEBI:15377"/>
        <dbReference type="ChEBI" id="CHEBI:15378"/>
        <dbReference type="ChEBI" id="CHEBI:30616"/>
        <dbReference type="ChEBI" id="CHEBI:43474"/>
        <dbReference type="ChEBI" id="CHEBI:456216"/>
    </reaction>
</comment>
<dbReference type="GO" id="GO:0005524">
    <property type="term" value="F:ATP binding"/>
    <property type="evidence" value="ECO:0007669"/>
    <property type="project" value="UniProtKB-KW"/>
</dbReference>
<protein>
    <submittedName>
        <fullName evidence="7">ATP-binding cassette subfamily F protein uup</fullName>
    </submittedName>
</protein>
<dbReference type="OrthoDB" id="9808609at2"/>
<dbReference type="EMBL" id="SNXY01000009">
    <property type="protein sequence ID" value="TDP83597.1"/>
    <property type="molecule type" value="Genomic_DNA"/>
</dbReference>
<dbReference type="GO" id="GO:0016887">
    <property type="term" value="F:ATP hydrolysis activity"/>
    <property type="evidence" value="ECO:0007669"/>
    <property type="project" value="InterPro"/>
</dbReference>
<dbReference type="CDD" id="cd03221">
    <property type="entry name" value="ABCF_EF-3"/>
    <property type="match status" value="2"/>
</dbReference>
<accession>A0A4R6RD06</accession>
<feature type="domain" description="ABC transporter" evidence="6">
    <location>
        <begin position="7"/>
        <end position="217"/>
    </location>
</feature>
<dbReference type="PROSITE" id="PS00211">
    <property type="entry name" value="ABC_TRANSPORTER_1"/>
    <property type="match status" value="1"/>
</dbReference>
<sequence>MASPPVLFLKSTRLTFGATPLLTGADLVVGEGDRITLVGRNGSGKSTLLKIAAGLVEADDGERFVQPGKTVRYLPQEPDLSGYASTLAYVEEGLGPGDDPYRAVYLLNELGLSGEEKPAALSGGEARRAALARVLAPEPDILLLDEPTNHLDLPAIEWLEGELKAMRSALVLISHDRRFLENLSRTTVWLDRGVTRTLERGFAHFESWRDQVFEEEEKELQKLDQKIKAEEHWMRYGVTARRKRNVRRVDLLADMRKQKREHRGPQGAVKITVAEADASSKLVIEAKAIGKRFGDRPIVSDFSIRIARGDRLGVVGPNGAGKTTLLRLLTGDLEPDEGTVKLGITLDMQTLDQRRASLDGSTTLADALTDGKGDWVTIGGERKHVMGYMKDFLFQPEQARTPLSALSGGERGRVMLARALAKPSNLLVLDEPTNDLDLETLDLLEDMLGDYAGTVVVVSHDRDFLDRIVTSVVMSEGEGRWVEYAGGYSDMVAQRGAGVAARAAARTRAEERPDAARPSAAAAPAPAKTKAKLSFKDKHALETLPTVISTLEAEIADLKTRLADTRFYARDPQAFAATADLLVEKQKKLSDAEDEWLRLEMLREDLSD</sequence>
<feature type="domain" description="ABC transporter" evidence="6">
    <location>
        <begin position="284"/>
        <end position="501"/>
    </location>
</feature>
<dbReference type="AlphaFoldDB" id="A0A4R6RD06"/>
<evidence type="ECO:0000256" key="1">
    <source>
        <dbReference type="ARBA" id="ARBA00022741"/>
    </source>
</evidence>